<evidence type="ECO:0000259" key="4">
    <source>
        <dbReference type="PROSITE" id="PS51186"/>
    </source>
</evidence>
<comment type="caution">
    <text evidence="5">The sequence shown here is derived from an EMBL/GenBank/DDBJ whole genome shotgun (WGS) entry which is preliminary data.</text>
</comment>
<dbReference type="InterPro" id="IPR051531">
    <property type="entry name" value="N-acetyltransferase"/>
</dbReference>
<dbReference type="Pfam" id="PF13302">
    <property type="entry name" value="Acetyltransf_3"/>
    <property type="match status" value="1"/>
</dbReference>
<reference evidence="5 6" key="1">
    <citation type="submission" date="2023-07" db="EMBL/GenBank/DDBJ databases">
        <title>Sequencing the genomes of 1000 actinobacteria strains.</title>
        <authorList>
            <person name="Klenk H.-P."/>
        </authorList>
    </citation>
    <scope>NUCLEOTIDE SEQUENCE [LARGE SCALE GENOMIC DNA]</scope>
    <source>
        <strain evidence="5 6">DSM 44388</strain>
    </source>
</reference>
<evidence type="ECO:0000256" key="3">
    <source>
        <dbReference type="ARBA" id="ARBA00038502"/>
    </source>
</evidence>
<sequence>MPSLNSRVLEAGSWSAVPQPVIEGDGLRLRPWRTGDEPFLVGAYSDPAIQRWHTFVLDDEAEATGWIERVNARWPSEKAADWAVESQGELVSRIGFRILDLEYGDAEVAYWVAPQARGAGIASRALTVLTDWAREHGLHRLTLQHSTQNEPSCRVAQRCGFHLEGTLVRSLLHADGWHDMHLHARLLEDPVTPGA</sequence>
<feature type="domain" description="N-acetyltransferase" evidence="4">
    <location>
        <begin position="27"/>
        <end position="192"/>
    </location>
</feature>
<dbReference type="Proteomes" id="UP001235712">
    <property type="component" value="Unassembled WGS sequence"/>
</dbReference>
<dbReference type="Gene3D" id="3.40.630.30">
    <property type="match status" value="1"/>
</dbReference>
<accession>A0ABT9NWW8</accession>
<evidence type="ECO:0000256" key="2">
    <source>
        <dbReference type="ARBA" id="ARBA00023315"/>
    </source>
</evidence>
<evidence type="ECO:0000256" key="1">
    <source>
        <dbReference type="ARBA" id="ARBA00022679"/>
    </source>
</evidence>
<dbReference type="PANTHER" id="PTHR43792:SF8">
    <property type="entry name" value="[RIBOSOMAL PROTEIN US5]-ALANINE N-ACETYLTRANSFERASE"/>
    <property type="match status" value="1"/>
</dbReference>
<keyword evidence="2" id="KW-0012">Acyltransferase</keyword>
<name>A0ABT9NWW8_9ACTN</name>
<comment type="similarity">
    <text evidence="3">Belongs to the acetyltransferase family. RimJ subfamily.</text>
</comment>
<dbReference type="InterPro" id="IPR016181">
    <property type="entry name" value="Acyl_CoA_acyltransferase"/>
</dbReference>
<dbReference type="CDD" id="cd04301">
    <property type="entry name" value="NAT_SF"/>
    <property type="match status" value="1"/>
</dbReference>
<dbReference type="SUPFAM" id="SSF55729">
    <property type="entry name" value="Acyl-CoA N-acyltransferases (Nat)"/>
    <property type="match status" value="1"/>
</dbReference>
<dbReference type="PROSITE" id="PS51186">
    <property type="entry name" value="GNAT"/>
    <property type="match status" value="1"/>
</dbReference>
<keyword evidence="1" id="KW-0808">Transferase</keyword>
<evidence type="ECO:0000313" key="5">
    <source>
        <dbReference type="EMBL" id="MDP9824919.1"/>
    </source>
</evidence>
<organism evidence="5 6">
    <name type="scientific">Kineosporia succinea</name>
    <dbReference type="NCBI Taxonomy" id="84632"/>
    <lineage>
        <taxon>Bacteria</taxon>
        <taxon>Bacillati</taxon>
        <taxon>Actinomycetota</taxon>
        <taxon>Actinomycetes</taxon>
        <taxon>Kineosporiales</taxon>
        <taxon>Kineosporiaceae</taxon>
        <taxon>Kineosporia</taxon>
    </lineage>
</organism>
<evidence type="ECO:0000313" key="6">
    <source>
        <dbReference type="Proteomes" id="UP001235712"/>
    </source>
</evidence>
<dbReference type="InterPro" id="IPR000182">
    <property type="entry name" value="GNAT_dom"/>
</dbReference>
<proteinExistence type="inferred from homology"/>
<dbReference type="PANTHER" id="PTHR43792">
    <property type="entry name" value="GNAT FAMILY, PUTATIVE (AFU_ORTHOLOGUE AFUA_3G00765)-RELATED-RELATED"/>
    <property type="match status" value="1"/>
</dbReference>
<dbReference type="RefSeq" id="WP_307238167.1">
    <property type="nucleotide sequence ID" value="NZ_JAUSQZ010000001.1"/>
</dbReference>
<protein>
    <submittedName>
        <fullName evidence="5">RimJ/RimL family protein N-acetyltransferase</fullName>
    </submittedName>
</protein>
<dbReference type="EMBL" id="JAUSQZ010000001">
    <property type="protein sequence ID" value="MDP9824919.1"/>
    <property type="molecule type" value="Genomic_DNA"/>
</dbReference>
<keyword evidence="6" id="KW-1185">Reference proteome</keyword>
<gene>
    <name evidence="5" type="ORF">J2S57_000668</name>
</gene>